<dbReference type="InterPro" id="IPR006311">
    <property type="entry name" value="TAT_signal"/>
</dbReference>
<dbReference type="AlphaFoldDB" id="A0A1H1YZL8"/>
<keyword evidence="2" id="KW-1185">Reference proteome</keyword>
<sequence length="461" mass="50137">MSPLPPIPAPAGSRLSRRALIGGLAGLAAAGAAGCTPDVYGRRDHPPQPTDPVDMEEELQKPAKITFWAWTPGIDTQVELFQKRYPQIEVELVNAGQGPAQYQKLRTALSGGGAPDAAQIEFAYLPSFMITRDLLDLTPYGAREIKDDFVDFAWNQVAVNDGVYAIPQDSGPMGMLYRSDVFDKYGLTVPVTWDDFAEQAERLRSQTKGVSMTNLLPNDSMSALGMMQQAGSEPFSIASQTTIGLKLDDAGARKWADYWTPLLQEGLISADPGSNNDWYQAMASGRYATYIAAAWGPAYLQGSAASSAGKWRAARLPQWAPDQDVAGNWGGSTTAVMAGSKYPAAAAGFAEFINHDPECARLFASKQLLFPVLKSLLADPSFTQQEVDFYGGQKVFDLFSKISDTVPHEYQWNPFMAFVNTEFNQVLGGAISARTDLVDALRTLQDDVLTYAHKQGFTVES</sequence>
<dbReference type="Proteomes" id="UP000199103">
    <property type="component" value="Chromosome I"/>
</dbReference>
<dbReference type="Pfam" id="PF01547">
    <property type="entry name" value="SBP_bac_1"/>
    <property type="match status" value="1"/>
</dbReference>
<evidence type="ECO:0000313" key="2">
    <source>
        <dbReference type="Proteomes" id="UP000199103"/>
    </source>
</evidence>
<dbReference type="RefSeq" id="WP_157683683.1">
    <property type="nucleotide sequence ID" value="NZ_LT629772.1"/>
</dbReference>
<accession>A0A1H1YZL8</accession>
<dbReference type="STRING" id="630515.SAMN04489812_4883"/>
<evidence type="ECO:0000313" key="1">
    <source>
        <dbReference type="EMBL" id="SDT26853.1"/>
    </source>
</evidence>
<dbReference type="PANTHER" id="PTHR43649">
    <property type="entry name" value="ARABINOSE-BINDING PROTEIN-RELATED"/>
    <property type="match status" value="1"/>
</dbReference>
<dbReference type="OrthoDB" id="2531053at2"/>
<protein>
    <submittedName>
        <fullName evidence="1">Multiple sugar transport system substrate-binding protein</fullName>
    </submittedName>
</protein>
<dbReference type="SUPFAM" id="SSF53850">
    <property type="entry name" value="Periplasmic binding protein-like II"/>
    <property type="match status" value="1"/>
</dbReference>
<reference evidence="1 2" key="1">
    <citation type="submission" date="2016-10" db="EMBL/GenBank/DDBJ databases">
        <authorList>
            <person name="de Groot N.N."/>
        </authorList>
    </citation>
    <scope>NUCLEOTIDE SEQUENCE [LARGE SCALE GENOMIC DNA]</scope>
    <source>
        <strain evidence="1 2">DSM 21800</strain>
    </source>
</reference>
<dbReference type="EMBL" id="LT629772">
    <property type="protein sequence ID" value="SDT26853.1"/>
    <property type="molecule type" value="Genomic_DNA"/>
</dbReference>
<dbReference type="PANTHER" id="PTHR43649:SF14">
    <property type="entry name" value="BLR3389 PROTEIN"/>
    <property type="match status" value="1"/>
</dbReference>
<dbReference type="PROSITE" id="PS51318">
    <property type="entry name" value="TAT"/>
    <property type="match status" value="1"/>
</dbReference>
<dbReference type="InterPro" id="IPR050490">
    <property type="entry name" value="Bact_solute-bd_prot1"/>
</dbReference>
<name>A0A1H1YZL8_9ACTN</name>
<dbReference type="Gene3D" id="3.40.190.10">
    <property type="entry name" value="Periplasmic binding protein-like II"/>
    <property type="match status" value="3"/>
</dbReference>
<dbReference type="InterPro" id="IPR006059">
    <property type="entry name" value="SBP"/>
</dbReference>
<proteinExistence type="predicted"/>
<gene>
    <name evidence="1" type="ORF">SAMN04489812_4883</name>
</gene>
<organism evidence="1 2">
    <name type="scientific">Microlunatus soli</name>
    <dbReference type="NCBI Taxonomy" id="630515"/>
    <lineage>
        <taxon>Bacteria</taxon>
        <taxon>Bacillati</taxon>
        <taxon>Actinomycetota</taxon>
        <taxon>Actinomycetes</taxon>
        <taxon>Propionibacteriales</taxon>
        <taxon>Propionibacteriaceae</taxon>
        <taxon>Microlunatus</taxon>
    </lineage>
</organism>
<keyword evidence="1" id="KW-0813">Transport</keyword>
<keyword evidence="1" id="KW-0762">Sugar transport</keyword>